<dbReference type="EMBL" id="JTDK01000001">
    <property type="protein sequence ID" value="KHK99844.1"/>
    <property type="molecule type" value="Genomic_DNA"/>
</dbReference>
<accession>A0A0B2A9L9</accession>
<evidence type="ECO:0000313" key="3">
    <source>
        <dbReference type="Proteomes" id="UP000031030"/>
    </source>
</evidence>
<dbReference type="OrthoDB" id="5165900at2"/>
<comment type="caution">
    <text evidence="2">The sequence shown here is derived from an EMBL/GenBank/DDBJ whole genome shotgun (WGS) entry which is preliminary data.</text>
</comment>
<protein>
    <recommendedName>
        <fullName evidence="1">Spore protein YkvP/CgeB glycosyl transferase-like domain-containing protein</fullName>
    </recommendedName>
</protein>
<dbReference type="Pfam" id="PF13524">
    <property type="entry name" value="Glyco_trans_1_2"/>
    <property type="match status" value="1"/>
</dbReference>
<dbReference type="STRING" id="1348253.LK09_00425"/>
<organism evidence="2 3">
    <name type="scientific">Microbacterium mangrovi</name>
    <dbReference type="NCBI Taxonomy" id="1348253"/>
    <lineage>
        <taxon>Bacteria</taxon>
        <taxon>Bacillati</taxon>
        <taxon>Actinomycetota</taxon>
        <taxon>Actinomycetes</taxon>
        <taxon>Micrococcales</taxon>
        <taxon>Microbacteriaceae</taxon>
        <taxon>Microbacterium</taxon>
    </lineage>
</organism>
<gene>
    <name evidence="2" type="ORF">LK09_00425</name>
</gene>
<dbReference type="AlphaFoldDB" id="A0A0B2A9L9"/>
<feature type="domain" description="Spore protein YkvP/CgeB glycosyl transferase-like" evidence="1">
    <location>
        <begin position="178"/>
        <end position="322"/>
    </location>
</feature>
<evidence type="ECO:0000313" key="2">
    <source>
        <dbReference type="EMBL" id="KHK99844.1"/>
    </source>
</evidence>
<dbReference type="RefSeq" id="WP_039394152.1">
    <property type="nucleotide sequence ID" value="NZ_JTDK01000001.1"/>
</dbReference>
<name>A0A0B2A9L9_9MICO</name>
<proteinExistence type="predicted"/>
<dbReference type="Proteomes" id="UP000031030">
    <property type="component" value="Unassembled WGS sequence"/>
</dbReference>
<dbReference type="InterPro" id="IPR055259">
    <property type="entry name" value="YkvP/CgeB_Glyco_trans-like"/>
</dbReference>
<keyword evidence="3" id="KW-1185">Reference proteome</keyword>
<dbReference type="SUPFAM" id="SSF53756">
    <property type="entry name" value="UDP-Glycosyltransferase/glycogen phosphorylase"/>
    <property type="match status" value="1"/>
</dbReference>
<reference evidence="2 3" key="1">
    <citation type="submission" date="2014-11" db="EMBL/GenBank/DDBJ databases">
        <title>Genome sequence of Microbacterium mangrovi MUSC 115(T).</title>
        <authorList>
            <person name="Lee L.-H."/>
        </authorList>
    </citation>
    <scope>NUCLEOTIDE SEQUENCE [LARGE SCALE GENOMIC DNA]</scope>
    <source>
        <strain evidence="2 3">MUSC 115</strain>
    </source>
</reference>
<evidence type="ECO:0000259" key="1">
    <source>
        <dbReference type="Pfam" id="PF13524"/>
    </source>
</evidence>
<sequence length="327" mass="36226">MKVLLVSPVFHGYWHAIAAALAAHGHVVTTHRYDGGDAGRRLRNAVAHRVPVARPRAARLTTQSAIAALEAVRPDAVLVVKGDVLGSAWWDALTRSRARTALWLYDELERMNHAPAVLRAVETVYSYSPRDVEALRRAGVPARFLPDGYDSLTDFRVRPSGAITFVGARYAAREQSLAMLAARGIPVAAYGREWSRYPWDVIRTGRLRSAGVPSHRDLSRAEYYGVMAGSLATLNVHGDGHDGLSMRTFEASGVGALQLIDRTDAAEFYEPGRELLVFHSDAELVDHIQRARRDPVWATGIRTAGRRRTMARHTLVHRMGEVQEAWL</sequence>